<evidence type="ECO:0000313" key="1">
    <source>
        <dbReference type="EMBL" id="WYJ86801.1"/>
    </source>
</evidence>
<dbReference type="RefSeq" id="WP_086443705.1">
    <property type="nucleotide sequence ID" value="NZ_CP147248.1"/>
</dbReference>
<evidence type="ECO:0000313" key="2">
    <source>
        <dbReference type="Proteomes" id="UP000195080"/>
    </source>
</evidence>
<dbReference type="EMBL" id="CP147248">
    <property type="protein sequence ID" value="WYJ86801.1"/>
    <property type="molecule type" value="Genomic_DNA"/>
</dbReference>
<gene>
    <name evidence="1" type="ORF">A5866_001885</name>
</gene>
<organism evidence="1 2">
    <name type="scientific">Candidatus Enterococcus lemimoniae</name>
    <dbReference type="NCBI Taxonomy" id="1834167"/>
    <lineage>
        <taxon>Bacteria</taxon>
        <taxon>Bacillati</taxon>
        <taxon>Bacillota</taxon>
        <taxon>Bacilli</taxon>
        <taxon>Lactobacillales</taxon>
        <taxon>Enterococcaceae</taxon>
        <taxon>Enterococcus</taxon>
    </lineage>
</organism>
<keyword evidence="2" id="KW-1185">Reference proteome</keyword>
<protein>
    <submittedName>
        <fullName evidence="1">Uncharacterized protein</fullName>
    </submittedName>
</protein>
<accession>A0ABZ2T626</accession>
<sequence length="94" mass="11302">MSELTHTLKELGFYCGIKQELYLQDTGQYTSLIIEGIQKGSDILYDFYKQTFYPRYPNSVTVYGEQMTEQELVERVKRYLLNRRIYLQERNDNL</sequence>
<dbReference type="Proteomes" id="UP000195080">
    <property type="component" value="Chromosome"/>
</dbReference>
<reference evidence="2" key="1">
    <citation type="submission" date="2017-05" db="EMBL/GenBank/DDBJ databases">
        <title>The Genome Sequence of EEnterococcus faecalis 9F2_4866.</title>
        <authorList>
            <consortium name="The Broad Institute Genomics Platform"/>
            <consortium name="The Broad Institute Genomic Center for Infectious Diseases"/>
            <person name="Earl A."/>
            <person name="Manson A."/>
            <person name="Schwartman J."/>
            <person name="Gilmore M."/>
            <person name="Abouelleil A."/>
            <person name="Cao P."/>
            <person name="Chapman S."/>
            <person name="Cusick C."/>
            <person name="Shea T."/>
            <person name="Young S."/>
            <person name="Neafsey D."/>
            <person name="Nusbaum C."/>
            <person name="Birren B."/>
        </authorList>
    </citation>
    <scope>NUCLEOTIDE SEQUENCE [LARGE SCALE GENOMIC DNA]</scope>
    <source>
        <strain evidence="2">12C11_DIV0727</strain>
    </source>
</reference>
<proteinExistence type="predicted"/>
<reference evidence="1 2" key="2">
    <citation type="submission" date="2024-03" db="EMBL/GenBank/DDBJ databases">
        <title>The Genome Sequence of Enterococcus sp. DIV0727d.</title>
        <authorList>
            <consortium name="The Broad Institute Genomics Platform"/>
            <consortium name="The Broad Institute Microbial Omics Core"/>
            <consortium name="The Broad Institute Genomic Center for Infectious Diseases"/>
            <person name="Earl A."/>
            <person name="Manson A."/>
            <person name="Gilmore M."/>
            <person name="Schwartman J."/>
            <person name="Shea T."/>
            <person name="Abouelleil A."/>
            <person name="Cao P."/>
            <person name="Chapman S."/>
            <person name="Cusick C."/>
            <person name="Young S."/>
            <person name="Neafsey D."/>
            <person name="Nusbaum C."/>
            <person name="Birren B."/>
        </authorList>
    </citation>
    <scope>NUCLEOTIDE SEQUENCE [LARGE SCALE GENOMIC DNA]</scope>
    <source>
        <strain evidence="1 2">12C11_DIV0727</strain>
    </source>
</reference>
<name>A0ABZ2T626_9ENTE</name>